<dbReference type="SUPFAM" id="SSF159006">
    <property type="entry name" value="YopX-like"/>
    <property type="match status" value="1"/>
</dbReference>
<protein>
    <submittedName>
        <fullName evidence="3">YopX protein</fullName>
    </submittedName>
</protein>
<evidence type="ECO:0000313" key="5">
    <source>
        <dbReference type="Proteomes" id="UP000255295"/>
    </source>
</evidence>
<dbReference type="Gene3D" id="2.30.30.290">
    <property type="entry name" value="YopX-like domains"/>
    <property type="match status" value="1"/>
</dbReference>
<dbReference type="AlphaFoldDB" id="A0A2S0K6A6"/>
<evidence type="ECO:0000313" key="3">
    <source>
        <dbReference type="EMBL" id="SUV15115.1"/>
    </source>
</evidence>
<evidence type="ECO:0000259" key="1">
    <source>
        <dbReference type="Pfam" id="PF09643"/>
    </source>
</evidence>
<organism evidence="2 4">
    <name type="scientific">Lysinibacillus sphaericus</name>
    <name type="common">Bacillus sphaericus</name>
    <dbReference type="NCBI Taxonomy" id="1421"/>
    <lineage>
        <taxon>Bacteria</taxon>
        <taxon>Bacillati</taxon>
        <taxon>Bacillota</taxon>
        <taxon>Bacilli</taxon>
        <taxon>Bacillales</taxon>
        <taxon>Bacillaceae</taxon>
        <taxon>Lysinibacillus</taxon>
    </lineage>
</organism>
<accession>A0A2S0K6A6</accession>
<evidence type="ECO:0000313" key="2">
    <source>
        <dbReference type="EMBL" id="AVK98866.1"/>
    </source>
</evidence>
<dbReference type="EMBL" id="UFSZ01000001">
    <property type="protein sequence ID" value="SUV15115.1"/>
    <property type="molecule type" value="Genomic_DNA"/>
</dbReference>
<proteinExistence type="predicted"/>
<dbReference type="RefSeq" id="WP_024362645.1">
    <property type="nucleotide sequence ID" value="NZ_BJNS01000014.1"/>
</dbReference>
<dbReference type="Proteomes" id="UP000255295">
    <property type="component" value="Unassembled WGS sequence"/>
</dbReference>
<dbReference type="GeneID" id="48278985"/>
<dbReference type="InterPro" id="IPR019096">
    <property type="entry name" value="YopX_protein"/>
</dbReference>
<evidence type="ECO:0000313" key="4">
    <source>
        <dbReference type="Proteomes" id="UP000238825"/>
    </source>
</evidence>
<sequence>MVEVDLTGDEGDTTWFTFENAELVQYTGLKGKNGKEIYEGDIVKGWKDSHWHDGKDRVLKEVEWIDEMGGFNIIQIEMRECEVIGNIYENPELLEGIA</sequence>
<feature type="domain" description="YopX protein" evidence="1">
    <location>
        <begin position="10"/>
        <end position="95"/>
    </location>
</feature>
<dbReference type="Pfam" id="PF09643">
    <property type="entry name" value="YopX"/>
    <property type="match status" value="1"/>
</dbReference>
<reference evidence="3 5" key="2">
    <citation type="submission" date="2018-06" db="EMBL/GenBank/DDBJ databases">
        <authorList>
            <consortium name="Pathogen Informatics"/>
            <person name="Doyle S."/>
        </authorList>
    </citation>
    <scope>NUCLEOTIDE SEQUENCE [LARGE SCALE GENOMIC DNA]</scope>
    <source>
        <strain evidence="3 5">NCTC10338</strain>
    </source>
</reference>
<dbReference type="Proteomes" id="UP000238825">
    <property type="component" value="Chromosome"/>
</dbReference>
<reference evidence="2 4" key="1">
    <citation type="submission" date="2017-03" db="EMBL/GenBank/DDBJ databases">
        <title>The whole genome sequencing and assembly of Lysinibacillus sphaericus DSM 28T strain.</title>
        <authorList>
            <person name="Lee Y.-J."/>
            <person name="Yi H."/>
            <person name="Bahn Y.-S."/>
            <person name="Kim J.F."/>
            <person name="Lee D.-W."/>
        </authorList>
    </citation>
    <scope>NUCLEOTIDE SEQUENCE [LARGE SCALE GENOMIC DNA]</scope>
    <source>
        <strain evidence="2 4">DSM 28</strain>
    </source>
</reference>
<dbReference type="EMBL" id="CP019980">
    <property type="protein sequence ID" value="AVK98866.1"/>
    <property type="molecule type" value="Genomic_DNA"/>
</dbReference>
<dbReference type="InterPro" id="IPR023385">
    <property type="entry name" value="YopX-like_C"/>
</dbReference>
<gene>
    <name evidence="2" type="ORF">LS41612_22530</name>
    <name evidence="3" type="ORF">NCTC10338_00134</name>
</gene>
<name>A0A2S0K6A6_LYSSH</name>